<protein>
    <submittedName>
        <fullName evidence="3">Uncharacterized protein</fullName>
    </submittedName>
</protein>
<feature type="chain" id="PRO_5014496975" evidence="1">
    <location>
        <begin position="21"/>
        <end position="85"/>
    </location>
</feature>
<evidence type="ECO:0000313" key="2">
    <source>
        <dbReference type="EMBL" id="AOR75909.1"/>
    </source>
</evidence>
<dbReference type="KEGG" id="nre:BES08_03460"/>
<dbReference type="OrthoDB" id="7452412at2"/>
<keyword evidence="1" id="KW-0732">Signal</keyword>
<dbReference type="PATRIC" id="fig|158500.4.peg.697"/>
<proteinExistence type="predicted"/>
<reference evidence="5" key="3">
    <citation type="journal article" date="2017" name="J. Biotechnol.">
        <title>Complete genome sequence of Novosphingobium resinovorum SA1, a versatile xenobiotic-degrading bacterium capable of utilizing sulfanilic acid.</title>
        <authorList>
            <person name="Hegedus B."/>
            <person name="Kos P.B."/>
            <person name="Balint B."/>
            <person name="Maroti G."/>
            <person name="Gan H.M."/>
            <person name="Perei K."/>
            <person name="Rakhely G."/>
        </authorList>
    </citation>
    <scope>NUCLEOTIDE SEQUENCE [LARGE SCALE GENOMIC DNA]</scope>
    <source>
        <strain evidence="5">SA1</strain>
    </source>
</reference>
<dbReference type="Proteomes" id="UP000024329">
    <property type="component" value="Unassembled WGS sequence"/>
</dbReference>
<dbReference type="AlphaFoldDB" id="A0A031K8J4"/>
<evidence type="ECO:0000313" key="4">
    <source>
        <dbReference type="Proteomes" id="UP000024329"/>
    </source>
</evidence>
<dbReference type="Proteomes" id="UP000094626">
    <property type="component" value="Chromosome"/>
</dbReference>
<feature type="signal peptide" evidence="1">
    <location>
        <begin position="1"/>
        <end position="20"/>
    </location>
</feature>
<dbReference type="STRING" id="158500.BES08_03460"/>
<dbReference type="EMBL" id="JFYZ01000001">
    <property type="protein sequence ID" value="EZP84917.1"/>
    <property type="molecule type" value="Genomic_DNA"/>
</dbReference>
<sequence length="85" mass="8971">MIRIITVTALALATLSPAMAKDKQGEPLNPDKKICRFEAPTGTIMRKRVCHTAAEWSAIDSAGAKQAGQMMGRANTMGSPLGTGQ</sequence>
<accession>A0A031K8J4</accession>
<organism evidence="3 4">
    <name type="scientific">Novosphingobium resinovorum</name>
    <dbReference type="NCBI Taxonomy" id="158500"/>
    <lineage>
        <taxon>Bacteria</taxon>
        <taxon>Pseudomonadati</taxon>
        <taxon>Pseudomonadota</taxon>
        <taxon>Alphaproteobacteria</taxon>
        <taxon>Sphingomonadales</taxon>
        <taxon>Sphingomonadaceae</taxon>
        <taxon>Novosphingobium</taxon>
    </lineage>
</organism>
<dbReference type="RefSeq" id="WP_036523028.1">
    <property type="nucleotide sequence ID" value="NZ_CP017075.1"/>
</dbReference>
<evidence type="ECO:0000313" key="5">
    <source>
        <dbReference type="Proteomes" id="UP000094626"/>
    </source>
</evidence>
<reference evidence="2" key="2">
    <citation type="submission" date="2016-08" db="EMBL/GenBank/DDBJ databases">
        <authorList>
            <person name="Seilhamer J.J."/>
        </authorList>
    </citation>
    <scope>NUCLEOTIDE SEQUENCE [LARGE SCALE GENOMIC DNA]</scope>
    <source>
        <strain evidence="2">SA1</strain>
    </source>
</reference>
<evidence type="ECO:0000256" key="1">
    <source>
        <dbReference type="SAM" id="SignalP"/>
    </source>
</evidence>
<gene>
    <name evidence="2" type="ORF">BES08_03460</name>
    <name evidence="3" type="ORF">BV97_00680</name>
</gene>
<reference evidence="3 4" key="1">
    <citation type="submission" date="2014-03" db="EMBL/GenBank/DDBJ databases">
        <title>Whole genome sequence of Novosphingobium resinovorum KF1.</title>
        <authorList>
            <person name="Gan H.M."/>
            <person name="Gan H.Y."/>
            <person name="Chew T.H."/>
            <person name="Savka M.A."/>
        </authorList>
    </citation>
    <scope>NUCLEOTIDE SEQUENCE [LARGE SCALE GENOMIC DNA]</scope>
    <source>
        <strain evidence="3 4">KF1</strain>
    </source>
</reference>
<name>A0A031K8J4_9SPHN</name>
<evidence type="ECO:0000313" key="3">
    <source>
        <dbReference type="EMBL" id="EZP84917.1"/>
    </source>
</evidence>
<keyword evidence="5" id="KW-1185">Reference proteome</keyword>
<dbReference type="EMBL" id="CP017075">
    <property type="protein sequence ID" value="AOR75909.1"/>
    <property type="molecule type" value="Genomic_DNA"/>
</dbReference>